<dbReference type="EMBL" id="BMHY01000003">
    <property type="protein sequence ID" value="GGG66690.1"/>
    <property type="molecule type" value="Genomic_DNA"/>
</dbReference>
<feature type="transmembrane region" description="Helical" evidence="1">
    <location>
        <begin position="185"/>
        <end position="205"/>
    </location>
</feature>
<feature type="transmembrane region" description="Helical" evidence="1">
    <location>
        <begin position="155"/>
        <end position="179"/>
    </location>
</feature>
<accession>A0A917H4S0</accession>
<dbReference type="AlphaFoldDB" id="A0A917H4S0"/>
<feature type="transmembrane region" description="Helical" evidence="1">
    <location>
        <begin position="85"/>
        <end position="110"/>
    </location>
</feature>
<keyword evidence="1" id="KW-1133">Transmembrane helix</keyword>
<keyword evidence="1" id="KW-0812">Transmembrane</keyword>
<sequence>MNMSGKLFRLCAFGALAFFALAIGAYALLFYGSPEGLREQLFVTEKGAMPAIWYGILWAHAVSAGIALAIGWLQFVKRLRLKAPWLHRAIGYIYSAAIAIGGLTGLYLAFYSNGGWSARIGFSVLSILWLFTLYRSLESIIVNRDAAKHGRWMTYNYALSCAAISLRIYTTLAAVILGISDTNVSFVVIAWLAWIPNLLIARYIMSKRSNKIPFNNQTKGVIS</sequence>
<gene>
    <name evidence="2" type="ORF">GCM10010918_21460</name>
</gene>
<organism evidence="2 3">
    <name type="scientific">Paenibacillus radicis</name>
    <name type="common">ex Gao et al. 2016</name>
    <dbReference type="NCBI Taxonomy" id="1737354"/>
    <lineage>
        <taxon>Bacteria</taxon>
        <taxon>Bacillati</taxon>
        <taxon>Bacillota</taxon>
        <taxon>Bacilli</taxon>
        <taxon>Bacillales</taxon>
        <taxon>Paenibacillaceae</taxon>
        <taxon>Paenibacillus</taxon>
    </lineage>
</organism>
<dbReference type="InterPro" id="IPR018750">
    <property type="entry name" value="DUF2306_membrane"/>
</dbReference>
<name>A0A917H4S0_9BACL</name>
<comment type="caution">
    <text evidence="2">The sequence shown here is derived from an EMBL/GenBank/DDBJ whole genome shotgun (WGS) entry which is preliminary data.</text>
</comment>
<evidence type="ECO:0000313" key="2">
    <source>
        <dbReference type="EMBL" id="GGG66690.1"/>
    </source>
</evidence>
<evidence type="ECO:0000256" key="1">
    <source>
        <dbReference type="SAM" id="Phobius"/>
    </source>
</evidence>
<keyword evidence="3" id="KW-1185">Reference proteome</keyword>
<evidence type="ECO:0008006" key="4">
    <source>
        <dbReference type="Google" id="ProtNLM"/>
    </source>
</evidence>
<feature type="transmembrane region" description="Helical" evidence="1">
    <location>
        <begin position="116"/>
        <end position="134"/>
    </location>
</feature>
<dbReference type="RefSeq" id="WP_188889040.1">
    <property type="nucleotide sequence ID" value="NZ_BMHY01000003.1"/>
</dbReference>
<dbReference type="Proteomes" id="UP000600247">
    <property type="component" value="Unassembled WGS sequence"/>
</dbReference>
<dbReference type="Pfam" id="PF10067">
    <property type="entry name" value="DUF2306"/>
    <property type="match status" value="1"/>
</dbReference>
<evidence type="ECO:0000313" key="3">
    <source>
        <dbReference type="Proteomes" id="UP000600247"/>
    </source>
</evidence>
<protein>
    <recommendedName>
        <fullName evidence="4">DUF2306 domain-containing protein</fullName>
    </recommendedName>
</protein>
<feature type="transmembrane region" description="Helical" evidence="1">
    <location>
        <begin position="51"/>
        <end position="73"/>
    </location>
</feature>
<proteinExistence type="predicted"/>
<reference evidence="2 3" key="1">
    <citation type="journal article" date="2014" name="Int. J. Syst. Evol. Microbiol.">
        <title>Complete genome sequence of Corynebacterium casei LMG S-19264T (=DSM 44701T), isolated from a smear-ripened cheese.</title>
        <authorList>
            <consortium name="US DOE Joint Genome Institute (JGI-PGF)"/>
            <person name="Walter F."/>
            <person name="Albersmeier A."/>
            <person name="Kalinowski J."/>
            <person name="Ruckert C."/>
        </authorList>
    </citation>
    <scope>NUCLEOTIDE SEQUENCE [LARGE SCALE GENOMIC DNA]</scope>
    <source>
        <strain evidence="2 3">CGMCC 1.15286</strain>
    </source>
</reference>
<keyword evidence="1" id="KW-0472">Membrane</keyword>